<comment type="caution">
    <text evidence="2">The sequence shown here is derived from an EMBL/GenBank/DDBJ whole genome shotgun (WGS) entry which is preliminary data.</text>
</comment>
<protein>
    <submittedName>
        <fullName evidence="2">Uncharacterized protein</fullName>
    </submittedName>
</protein>
<keyword evidence="3" id="KW-1185">Reference proteome</keyword>
<gene>
    <name evidence="2" type="ORF">EVAR_56959_1</name>
</gene>
<proteinExistence type="predicted"/>
<name>A0A4C1YQF5_EUMVA</name>
<evidence type="ECO:0000256" key="1">
    <source>
        <dbReference type="SAM" id="MobiDB-lite"/>
    </source>
</evidence>
<reference evidence="2 3" key="1">
    <citation type="journal article" date="2019" name="Commun. Biol.">
        <title>The bagworm genome reveals a unique fibroin gene that provides high tensile strength.</title>
        <authorList>
            <person name="Kono N."/>
            <person name="Nakamura H."/>
            <person name="Ohtoshi R."/>
            <person name="Tomita M."/>
            <person name="Numata K."/>
            <person name="Arakawa K."/>
        </authorList>
    </citation>
    <scope>NUCLEOTIDE SEQUENCE [LARGE SCALE GENOMIC DNA]</scope>
</reference>
<dbReference type="AlphaFoldDB" id="A0A4C1YQF5"/>
<dbReference type="EMBL" id="BGZK01001322">
    <property type="protein sequence ID" value="GBP77223.1"/>
    <property type="molecule type" value="Genomic_DNA"/>
</dbReference>
<evidence type="ECO:0000313" key="3">
    <source>
        <dbReference type="Proteomes" id="UP000299102"/>
    </source>
</evidence>
<feature type="region of interest" description="Disordered" evidence="1">
    <location>
        <begin position="1"/>
        <end position="33"/>
    </location>
</feature>
<evidence type="ECO:0000313" key="2">
    <source>
        <dbReference type="EMBL" id="GBP77223.1"/>
    </source>
</evidence>
<dbReference type="Proteomes" id="UP000299102">
    <property type="component" value="Unassembled WGS sequence"/>
</dbReference>
<accession>A0A4C1YQF5</accession>
<feature type="compositionally biased region" description="Pro residues" evidence="1">
    <location>
        <begin position="20"/>
        <end position="33"/>
    </location>
</feature>
<organism evidence="2 3">
    <name type="scientific">Eumeta variegata</name>
    <name type="common">Bagworm moth</name>
    <name type="synonym">Eumeta japonica</name>
    <dbReference type="NCBI Taxonomy" id="151549"/>
    <lineage>
        <taxon>Eukaryota</taxon>
        <taxon>Metazoa</taxon>
        <taxon>Ecdysozoa</taxon>
        <taxon>Arthropoda</taxon>
        <taxon>Hexapoda</taxon>
        <taxon>Insecta</taxon>
        <taxon>Pterygota</taxon>
        <taxon>Neoptera</taxon>
        <taxon>Endopterygota</taxon>
        <taxon>Lepidoptera</taxon>
        <taxon>Glossata</taxon>
        <taxon>Ditrysia</taxon>
        <taxon>Tineoidea</taxon>
        <taxon>Psychidae</taxon>
        <taxon>Oiketicinae</taxon>
        <taxon>Eumeta</taxon>
    </lineage>
</organism>
<sequence length="81" mass="9253">MSTKTERRAMSTVQRRQGSAPPPRAPTTPREPPPCIALALTVHAKRRYQLQTQRYAVQEQRRSLAVFVPQQLNPQSKVMID</sequence>